<evidence type="ECO:0000313" key="1">
    <source>
        <dbReference type="EMBL" id="MBU5491319.1"/>
    </source>
</evidence>
<dbReference type="EMBL" id="JAHLQI010000007">
    <property type="protein sequence ID" value="MBU5491319.1"/>
    <property type="molecule type" value="Genomic_DNA"/>
</dbReference>
<comment type="caution">
    <text evidence="1">The sequence shown here is derived from an EMBL/GenBank/DDBJ whole genome shotgun (WGS) entry which is preliminary data.</text>
</comment>
<reference evidence="1 2" key="1">
    <citation type="submission" date="2021-06" db="EMBL/GenBank/DDBJ databases">
        <authorList>
            <person name="Sun Q."/>
            <person name="Li D."/>
        </authorList>
    </citation>
    <scope>NUCLEOTIDE SEQUENCE [LARGE SCALE GENOMIC DNA]</scope>
    <source>
        <strain evidence="1 2">MSJd-7</strain>
    </source>
</reference>
<protein>
    <recommendedName>
        <fullName evidence="3">Phosphoadenosine phosphosulphate reductase domain-containing protein</fullName>
    </recommendedName>
</protein>
<dbReference type="RefSeq" id="WP_216471031.1">
    <property type="nucleotide sequence ID" value="NZ_JAHLQI010000007.1"/>
</dbReference>
<keyword evidence="2" id="KW-1185">Reference proteome</keyword>
<organism evidence="1 2">
    <name type="scientific">Butyricicoccus intestinisimiae</name>
    <dbReference type="NCBI Taxonomy" id="2841509"/>
    <lineage>
        <taxon>Bacteria</taxon>
        <taxon>Bacillati</taxon>
        <taxon>Bacillota</taxon>
        <taxon>Clostridia</taxon>
        <taxon>Eubacteriales</taxon>
        <taxon>Butyricicoccaceae</taxon>
        <taxon>Butyricicoccus</taxon>
    </lineage>
</organism>
<proteinExistence type="predicted"/>
<dbReference type="Proteomes" id="UP000783588">
    <property type="component" value="Unassembled WGS sequence"/>
</dbReference>
<name>A0ABS6EWW7_9FIRM</name>
<gene>
    <name evidence="1" type="ORF">KQI75_11940</name>
</gene>
<accession>A0ABS6EWW7</accession>
<evidence type="ECO:0000313" key="2">
    <source>
        <dbReference type="Proteomes" id="UP000783588"/>
    </source>
</evidence>
<evidence type="ECO:0008006" key="3">
    <source>
        <dbReference type="Google" id="ProtNLM"/>
    </source>
</evidence>
<sequence>MDIEEKAIARLQEAAQMSQQIYERPLILAYSGGKDSDVTLDLAIKAGIPFEAVYSLTTVDIPESDMNMYRIIA</sequence>